<dbReference type="Proteomes" id="UP000094801">
    <property type="component" value="Unassembled WGS sequence"/>
</dbReference>
<protein>
    <submittedName>
        <fullName evidence="1">Uncharacterized protein</fullName>
    </submittedName>
</protein>
<proteinExistence type="predicted"/>
<gene>
    <name evidence="1" type="ORF">CANARDRAFT_30823</name>
</gene>
<evidence type="ECO:0000313" key="2">
    <source>
        <dbReference type="Proteomes" id="UP000094801"/>
    </source>
</evidence>
<accession>A0A1E4SSU6</accession>
<sequence>MSLEYPVRLMIGNTTSIAEESDKEEEDLFVDAVEIDIVQTEDANLLVDKFKYKLPKDFGEVLESTEMIQRFKACDEELQSMKENKMDFSEVVALAGDVLDKPADSVEKLEEVMKNILATSELKPEAALGFKMILMIKLILVDRPIDKWKFEQKIGNPEKEWIIAEICNQQKDVHKKAKAKAEKDWKSNKMYEGLC</sequence>
<dbReference type="AlphaFoldDB" id="A0A1E4SSU6"/>
<name>A0A1E4SSU6_9ASCO</name>
<organism evidence="1 2">
    <name type="scientific">[Candida] arabinofermentans NRRL YB-2248</name>
    <dbReference type="NCBI Taxonomy" id="983967"/>
    <lineage>
        <taxon>Eukaryota</taxon>
        <taxon>Fungi</taxon>
        <taxon>Dikarya</taxon>
        <taxon>Ascomycota</taxon>
        <taxon>Saccharomycotina</taxon>
        <taxon>Pichiomycetes</taxon>
        <taxon>Pichiales</taxon>
        <taxon>Pichiaceae</taxon>
        <taxon>Ogataea</taxon>
        <taxon>Ogataea/Candida clade</taxon>
    </lineage>
</organism>
<evidence type="ECO:0000313" key="1">
    <source>
        <dbReference type="EMBL" id="ODV82497.1"/>
    </source>
</evidence>
<keyword evidence="2" id="KW-1185">Reference proteome</keyword>
<dbReference type="EMBL" id="KV453890">
    <property type="protein sequence ID" value="ODV82497.1"/>
    <property type="molecule type" value="Genomic_DNA"/>
</dbReference>
<reference evidence="2" key="1">
    <citation type="submission" date="2016-04" db="EMBL/GenBank/DDBJ databases">
        <title>Comparative genomics of biotechnologically important yeasts.</title>
        <authorList>
            <consortium name="DOE Joint Genome Institute"/>
            <person name="Riley R."/>
            <person name="Haridas S."/>
            <person name="Wolfe K.H."/>
            <person name="Lopes M.R."/>
            <person name="Hittinger C.T."/>
            <person name="Goker M."/>
            <person name="Salamov A."/>
            <person name="Wisecaver J."/>
            <person name="Long T.M."/>
            <person name="Aerts A.L."/>
            <person name="Barry K."/>
            <person name="Choi C."/>
            <person name="Clum A."/>
            <person name="Coughlan A.Y."/>
            <person name="Deshpande S."/>
            <person name="Douglass A.P."/>
            <person name="Hanson S.J."/>
            <person name="Klenk H.-P."/>
            <person name="Labutti K."/>
            <person name="Lapidus A."/>
            <person name="Lindquist E."/>
            <person name="Lipzen A."/>
            <person name="Meier-Kolthoff J.P."/>
            <person name="Ohm R.A."/>
            <person name="Otillar R.P."/>
            <person name="Pangilinan J."/>
            <person name="Peng Y."/>
            <person name="Rokas A."/>
            <person name="Rosa C.A."/>
            <person name="Scheuner C."/>
            <person name="Sibirny A.A."/>
            <person name="Slot J.C."/>
            <person name="Stielow J.B."/>
            <person name="Sun H."/>
            <person name="Kurtzman C.P."/>
            <person name="Blackwell M."/>
            <person name="Grigoriev I.V."/>
            <person name="Jeffries T.W."/>
        </authorList>
    </citation>
    <scope>NUCLEOTIDE SEQUENCE [LARGE SCALE GENOMIC DNA]</scope>
    <source>
        <strain evidence="2">NRRL YB-2248</strain>
    </source>
</reference>